<name>A0A2P5WM08_GOSBA</name>
<feature type="compositionally biased region" description="Basic and acidic residues" evidence="1">
    <location>
        <begin position="202"/>
        <end position="220"/>
    </location>
</feature>
<evidence type="ECO:0008006" key="6">
    <source>
        <dbReference type="Google" id="ProtNLM"/>
    </source>
</evidence>
<dbReference type="OrthoDB" id="1001867at2759"/>
<dbReference type="InterPro" id="IPR002156">
    <property type="entry name" value="RNaseH_domain"/>
</dbReference>
<reference evidence="4 5" key="1">
    <citation type="submission" date="2015-01" db="EMBL/GenBank/DDBJ databases">
        <title>Genome of allotetraploid Gossypium barbadense reveals genomic plasticity and fiber elongation in cotton evolution.</title>
        <authorList>
            <person name="Chen X."/>
            <person name="Liu X."/>
            <person name="Zhao B."/>
            <person name="Zheng H."/>
            <person name="Hu Y."/>
            <person name="Lu G."/>
            <person name="Yang C."/>
            <person name="Chen J."/>
            <person name="Shan C."/>
            <person name="Zhang L."/>
            <person name="Zhou Y."/>
            <person name="Wang L."/>
            <person name="Guo W."/>
            <person name="Bai Y."/>
            <person name="Ruan J."/>
            <person name="Shangguan X."/>
            <person name="Mao Y."/>
            <person name="Jiang J."/>
            <person name="Zhu Y."/>
            <person name="Lei J."/>
            <person name="Kang H."/>
            <person name="Chen S."/>
            <person name="He X."/>
            <person name="Wang R."/>
            <person name="Wang Y."/>
            <person name="Chen J."/>
            <person name="Wang L."/>
            <person name="Yu S."/>
            <person name="Wang B."/>
            <person name="Wei J."/>
            <person name="Song S."/>
            <person name="Lu X."/>
            <person name="Gao Z."/>
            <person name="Gu W."/>
            <person name="Deng X."/>
            <person name="Ma D."/>
            <person name="Wang S."/>
            <person name="Liang W."/>
            <person name="Fang L."/>
            <person name="Cai C."/>
            <person name="Zhu X."/>
            <person name="Zhou B."/>
            <person name="Zhang Y."/>
            <person name="Chen Z."/>
            <person name="Xu S."/>
            <person name="Zhu R."/>
            <person name="Wang S."/>
            <person name="Zhang T."/>
            <person name="Zhao G."/>
        </authorList>
    </citation>
    <scope>NUCLEOTIDE SEQUENCE [LARGE SCALE GENOMIC DNA]</scope>
    <source>
        <strain evidence="5">cv. Xinhai21</strain>
        <tissue evidence="4">Leaf</tissue>
    </source>
</reference>
<sequence>MEESSGDVGVGRDEIGLLAEELLQLSVKGSMVVLSEKPNLIYTIWTEKLYNQDSFKAQMRSIWKTRKKFEFQTVGQNLFLIEFNLEEDLESIMEERPWLFRACLPEYDKKDLLHAIGVTFGGLIRTEINEISKIGDDPPFTLALKAESNLIGKECVKFKTLLRRERTQYSYIGEEEPVLEKGRRHNEGINMNGIQIMKLNRDGKEDGKEQEDTSIAKEDDQLVDNKNQLGIEPCSSKKKRWRRIGPMATLTQSREVNNKRKRKLMEEDYVIWCLEGGQEEGVKRARQESLEEGGEVWPQSSPSQSKVVCCALWEIWGDRNNRIHKKTNKPGKEIACFVQNYISELSTIEQKKTGICKVISKWKPPPAKVVNINFDAAFDERSWLSTVELVTRNSEGKGDSLAIIKKCKLDSIDKSQIGAYIYDIQKSLSFSKNFSFEFTPRTANELAHSIATESMKEKKEFYLIGRVPKFAEKHADNERVRELD</sequence>
<dbReference type="Pfam" id="PF13456">
    <property type="entry name" value="RVT_3"/>
    <property type="match status" value="1"/>
</dbReference>
<dbReference type="AlphaFoldDB" id="A0A2P5WM08"/>
<accession>A0A2P5WM08</accession>
<evidence type="ECO:0000313" key="5">
    <source>
        <dbReference type="Proteomes" id="UP000239757"/>
    </source>
</evidence>
<feature type="domain" description="DUF4283" evidence="3">
    <location>
        <begin position="53"/>
        <end position="103"/>
    </location>
</feature>
<dbReference type="Proteomes" id="UP000239757">
    <property type="component" value="Unassembled WGS sequence"/>
</dbReference>
<dbReference type="GO" id="GO:0003676">
    <property type="term" value="F:nucleic acid binding"/>
    <property type="evidence" value="ECO:0007669"/>
    <property type="project" value="InterPro"/>
</dbReference>
<evidence type="ECO:0000256" key="1">
    <source>
        <dbReference type="SAM" id="MobiDB-lite"/>
    </source>
</evidence>
<gene>
    <name evidence="4" type="ORF">GOBAR_AA28548</name>
</gene>
<protein>
    <recommendedName>
        <fullName evidence="6">DUF4283 domain-containing protein</fullName>
    </recommendedName>
</protein>
<feature type="domain" description="RNase H type-1" evidence="2">
    <location>
        <begin position="388"/>
        <end position="453"/>
    </location>
</feature>
<feature type="region of interest" description="Disordered" evidence="1">
    <location>
        <begin position="202"/>
        <end position="222"/>
    </location>
</feature>
<evidence type="ECO:0000313" key="4">
    <source>
        <dbReference type="EMBL" id="PPR92118.1"/>
    </source>
</evidence>
<dbReference type="EMBL" id="KZ667136">
    <property type="protein sequence ID" value="PPR92118.1"/>
    <property type="molecule type" value="Genomic_DNA"/>
</dbReference>
<dbReference type="PANTHER" id="PTHR47074:SF61">
    <property type="entry name" value="RNASE H TYPE-1 DOMAIN-CONTAINING PROTEIN"/>
    <property type="match status" value="1"/>
</dbReference>
<dbReference type="InterPro" id="IPR052929">
    <property type="entry name" value="RNase_H-like_EbsB-rel"/>
</dbReference>
<dbReference type="GO" id="GO:0004523">
    <property type="term" value="F:RNA-DNA hybrid ribonuclease activity"/>
    <property type="evidence" value="ECO:0007669"/>
    <property type="project" value="InterPro"/>
</dbReference>
<evidence type="ECO:0000259" key="3">
    <source>
        <dbReference type="Pfam" id="PF14111"/>
    </source>
</evidence>
<proteinExistence type="predicted"/>
<dbReference type="InterPro" id="IPR025558">
    <property type="entry name" value="DUF4283"/>
</dbReference>
<organism evidence="4 5">
    <name type="scientific">Gossypium barbadense</name>
    <name type="common">Sea Island cotton</name>
    <name type="synonym">Hibiscus barbadensis</name>
    <dbReference type="NCBI Taxonomy" id="3634"/>
    <lineage>
        <taxon>Eukaryota</taxon>
        <taxon>Viridiplantae</taxon>
        <taxon>Streptophyta</taxon>
        <taxon>Embryophyta</taxon>
        <taxon>Tracheophyta</taxon>
        <taxon>Spermatophyta</taxon>
        <taxon>Magnoliopsida</taxon>
        <taxon>eudicotyledons</taxon>
        <taxon>Gunneridae</taxon>
        <taxon>Pentapetalae</taxon>
        <taxon>rosids</taxon>
        <taxon>malvids</taxon>
        <taxon>Malvales</taxon>
        <taxon>Malvaceae</taxon>
        <taxon>Malvoideae</taxon>
        <taxon>Gossypium</taxon>
    </lineage>
</organism>
<dbReference type="PANTHER" id="PTHR47074">
    <property type="entry name" value="BNAC02G40300D PROTEIN"/>
    <property type="match status" value="1"/>
</dbReference>
<dbReference type="Pfam" id="PF14111">
    <property type="entry name" value="DUF4283"/>
    <property type="match status" value="1"/>
</dbReference>
<evidence type="ECO:0000259" key="2">
    <source>
        <dbReference type="Pfam" id="PF13456"/>
    </source>
</evidence>